<feature type="region of interest" description="Disordered" evidence="1">
    <location>
        <begin position="463"/>
        <end position="497"/>
    </location>
</feature>
<feature type="compositionally biased region" description="Basic and acidic residues" evidence="1">
    <location>
        <begin position="700"/>
        <end position="711"/>
    </location>
</feature>
<gene>
    <name evidence="2" type="ORF">PG997_013406</name>
</gene>
<feature type="region of interest" description="Disordered" evidence="1">
    <location>
        <begin position="1"/>
        <end position="23"/>
    </location>
</feature>
<evidence type="ECO:0000313" key="3">
    <source>
        <dbReference type="Proteomes" id="UP001433268"/>
    </source>
</evidence>
<feature type="compositionally biased region" description="Acidic residues" evidence="1">
    <location>
        <begin position="555"/>
        <end position="568"/>
    </location>
</feature>
<evidence type="ECO:0000256" key="1">
    <source>
        <dbReference type="SAM" id="MobiDB-lite"/>
    </source>
</evidence>
<feature type="compositionally biased region" description="Polar residues" evidence="1">
    <location>
        <begin position="1"/>
        <end position="13"/>
    </location>
</feature>
<name>A0ABR1V625_9PEZI</name>
<feature type="region of interest" description="Disordered" evidence="1">
    <location>
        <begin position="541"/>
        <end position="608"/>
    </location>
</feature>
<comment type="caution">
    <text evidence="2">The sequence shown here is derived from an EMBL/GenBank/DDBJ whole genome shotgun (WGS) entry which is preliminary data.</text>
</comment>
<feature type="compositionally biased region" description="Acidic residues" evidence="1">
    <location>
        <begin position="712"/>
        <end position="722"/>
    </location>
</feature>
<organism evidence="2 3">
    <name type="scientific">Apiospora hydei</name>
    <dbReference type="NCBI Taxonomy" id="1337664"/>
    <lineage>
        <taxon>Eukaryota</taxon>
        <taxon>Fungi</taxon>
        <taxon>Dikarya</taxon>
        <taxon>Ascomycota</taxon>
        <taxon>Pezizomycotina</taxon>
        <taxon>Sordariomycetes</taxon>
        <taxon>Xylariomycetidae</taxon>
        <taxon>Amphisphaeriales</taxon>
        <taxon>Apiosporaceae</taxon>
        <taxon>Apiospora</taxon>
    </lineage>
</organism>
<feature type="compositionally biased region" description="Pro residues" evidence="1">
    <location>
        <begin position="594"/>
        <end position="603"/>
    </location>
</feature>
<dbReference type="RefSeq" id="XP_066663412.1">
    <property type="nucleotide sequence ID" value="XM_066817720.1"/>
</dbReference>
<feature type="region of interest" description="Disordered" evidence="1">
    <location>
        <begin position="700"/>
        <end position="733"/>
    </location>
</feature>
<feature type="region of interest" description="Disordered" evidence="1">
    <location>
        <begin position="163"/>
        <end position="184"/>
    </location>
</feature>
<dbReference type="Proteomes" id="UP001433268">
    <property type="component" value="Unassembled WGS sequence"/>
</dbReference>
<feature type="compositionally biased region" description="Basic and acidic residues" evidence="1">
    <location>
        <begin position="166"/>
        <end position="184"/>
    </location>
</feature>
<sequence>MADTSSSAGSQLSGDKEPKKAGHFKVVTAKNPCKPGDGVIPNDPRGVVLGLDEYGDLVNQEVPSAYYNEATNNDARLLPIQPDVVENRFQASLVPCLLNLSPLLHLLESTGEKHKLYYDETRSDWVTLLELSEIFRDEMKWVQDSEKFVEKFVQKAETAFSAEYGPKGEGENKLKVTQEDREKSKNGLNRAGMELPRTVTFQDERDKQRYEEAGFVASTLDAFRQAVNLPVNQDNPEAFLDTLKGALADRGNYKEDDDGGAREAVRIFDRILSTVRIPREQLKPCSCGESQWTPRHNILSNEGYSWPLDLSRAEETRIERLIANEKLTIECPKCKLSTLVDEFPRMLYPPEILITRHAISGPDRRDGTGWRGGEKKKEEMEEEYEKIYRLQAVISCRWDGNEFVKDYYAQLHRREDVWTRLHGTDDEETSETVSFEDILYDDDYRPVMLFWVRDWVAKKPDLEERNPECSRKSTEEPATPTEEKTEVNYDNDPDVDSTDEVEFDLSLVFHLRSGFLNRSCVQDIDGTAVRINVNNPRRVLRQEEALATQERPLSDDEDDWPDDNDEDPNTGPGPTPGPGDTGTDDVDKKDPKQPKIPPQPPRGPKAYAIPVVPDDAAVDASQEMEVGPLRLLMGTLGLPRNKNFDDSKTMVYRHYNGPRDYSYYTSEHLRTVLTRLQLPLPKGVLKAPLVDACLKYDREQAAAEAAQKRKEEEEEEEEEENDSGPPSKKQKSS</sequence>
<feature type="compositionally biased region" description="Basic and acidic residues" evidence="1">
    <location>
        <begin position="463"/>
        <end position="487"/>
    </location>
</feature>
<dbReference type="GeneID" id="92050780"/>
<accession>A0ABR1V625</accession>
<reference evidence="2 3" key="1">
    <citation type="submission" date="2023-01" db="EMBL/GenBank/DDBJ databases">
        <title>Analysis of 21 Apiospora genomes using comparative genomics revels a genus with tremendous synthesis potential of carbohydrate active enzymes and secondary metabolites.</title>
        <authorList>
            <person name="Sorensen T."/>
        </authorList>
    </citation>
    <scope>NUCLEOTIDE SEQUENCE [LARGE SCALE GENOMIC DNA]</scope>
    <source>
        <strain evidence="2 3">CBS 114990</strain>
    </source>
</reference>
<evidence type="ECO:0000313" key="2">
    <source>
        <dbReference type="EMBL" id="KAK8066659.1"/>
    </source>
</evidence>
<protein>
    <recommendedName>
        <fullName evidence="4">USP domain-containing protein</fullName>
    </recommendedName>
</protein>
<evidence type="ECO:0008006" key="4">
    <source>
        <dbReference type="Google" id="ProtNLM"/>
    </source>
</evidence>
<proteinExistence type="predicted"/>
<dbReference type="EMBL" id="JAQQWN010000009">
    <property type="protein sequence ID" value="KAK8066659.1"/>
    <property type="molecule type" value="Genomic_DNA"/>
</dbReference>
<keyword evidence="3" id="KW-1185">Reference proteome</keyword>